<reference evidence="1 2" key="1">
    <citation type="submission" date="2022-10" db="EMBL/GenBank/DDBJ databases">
        <title>WGS assembly of Paspalum vaginatum 540-79.</title>
        <authorList>
            <person name="Sun G."/>
            <person name="Wase N."/>
            <person name="Shu S."/>
            <person name="Jenkins J."/>
            <person name="Zhou B."/>
            <person name="Torres-Rodriguez J."/>
            <person name="Chen C."/>
            <person name="Sandor L."/>
            <person name="Plott C."/>
            <person name="Yoshinga Y."/>
            <person name="Daum C."/>
            <person name="Qi P."/>
            <person name="Barry K."/>
            <person name="Lipzen A."/>
            <person name="Berry L."/>
            <person name="Pedersen C."/>
            <person name="Gottilla T."/>
            <person name="Foltz A."/>
            <person name="Yu H."/>
            <person name="O'Malley R."/>
            <person name="Zhang C."/>
            <person name="Devos K."/>
            <person name="Sigmon B."/>
            <person name="Yu B."/>
            <person name="Obata T."/>
            <person name="Schmutz J."/>
            <person name="Schnable J."/>
        </authorList>
    </citation>
    <scope>NUCLEOTIDE SEQUENCE [LARGE SCALE GENOMIC DNA]</scope>
    <source>
        <strain evidence="2">cv. 540-79</strain>
    </source>
</reference>
<dbReference type="EMBL" id="MU629876">
    <property type="protein sequence ID" value="KAJ1254866.1"/>
    <property type="molecule type" value="Genomic_DNA"/>
</dbReference>
<name>A0A9W7XA95_9POAL</name>
<evidence type="ECO:0000313" key="2">
    <source>
        <dbReference type="Proteomes" id="UP001164776"/>
    </source>
</evidence>
<gene>
    <name evidence="1" type="ORF">BS78_K316100</name>
</gene>
<dbReference type="AlphaFoldDB" id="A0A9W7XA95"/>
<proteinExistence type="predicted"/>
<dbReference type="Proteomes" id="UP001164776">
    <property type="component" value="Unassembled WGS sequence"/>
</dbReference>
<sequence length="107" mass="10993">MLPEVPLSSYTGNLASSPCCRPLSPPLSFPLLSSPLPSPTISCCPLPRPPSVSFSWSAITGSAPLGPGSTAPGGGCVVLLAPCRVPKWFALPCHCAWSPRAGRPGRL</sequence>
<accession>A0A9W7XA95</accession>
<evidence type="ECO:0000313" key="1">
    <source>
        <dbReference type="EMBL" id="KAJ1254866.1"/>
    </source>
</evidence>
<keyword evidence="2" id="KW-1185">Reference proteome</keyword>
<organism evidence="1 2">
    <name type="scientific">Paspalum vaginatum</name>
    <name type="common">seashore paspalum</name>
    <dbReference type="NCBI Taxonomy" id="158149"/>
    <lineage>
        <taxon>Eukaryota</taxon>
        <taxon>Viridiplantae</taxon>
        <taxon>Streptophyta</taxon>
        <taxon>Embryophyta</taxon>
        <taxon>Tracheophyta</taxon>
        <taxon>Spermatophyta</taxon>
        <taxon>Magnoliopsida</taxon>
        <taxon>Liliopsida</taxon>
        <taxon>Poales</taxon>
        <taxon>Poaceae</taxon>
        <taxon>PACMAD clade</taxon>
        <taxon>Panicoideae</taxon>
        <taxon>Andropogonodae</taxon>
        <taxon>Paspaleae</taxon>
        <taxon>Paspalinae</taxon>
        <taxon>Paspalum</taxon>
    </lineage>
</organism>
<comment type="caution">
    <text evidence="1">The sequence shown here is derived from an EMBL/GenBank/DDBJ whole genome shotgun (WGS) entry which is preliminary data.</text>
</comment>
<protein>
    <submittedName>
        <fullName evidence="1">Uncharacterized protein</fullName>
    </submittedName>
</protein>